<dbReference type="OMA" id="NMCVIPI"/>
<dbReference type="GO" id="GO:0034464">
    <property type="term" value="C:BBSome"/>
    <property type="evidence" value="ECO:0000318"/>
    <property type="project" value="GO_Central"/>
</dbReference>
<keyword evidence="1" id="KW-0472">Membrane</keyword>
<evidence type="ECO:0000256" key="1">
    <source>
        <dbReference type="SAM" id="Phobius"/>
    </source>
</evidence>
<dbReference type="EMBL" id="HE600940">
    <property type="protein sequence ID" value="CAP31668.1"/>
    <property type="molecule type" value="Genomic_DNA"/>
</dbReference>
<name>A8XGG2_CAEBR</name>
<protein>
    <submittedName>
        <fullName evidence="4">Protein CBR-BBS-9</fullName>
    </submittedName>
</protein>
<dbReference type="GO" id="GO:0016020">
    <property type="term" value="C:membrane"/>
    <property type="evidence" value="ECO:0000318"/>
    <property type="project" value="GO_Central"/>
</dbReference>
<dbReference type="GeneID" id="8582217"/>
<accession>A8XGG2</accession>
<dbReference type="WormBase" id="CBG12732">
    <property type="protein sequence ID" value="CBP46749"/>
    <property type="gene ID" value="WBGene00033638"/>
    <property type="gene designation" value="Cbr-bbs-9"/>
</dbReference>
<dbReference type="InterPro" id="IPR055363">
    <property type="entry name" value="PTHB1_hp_dom"/>
</dbReference>
<dbReference type="RefSeq" id="XP_002640221.1">
    <property type="nucleotide sequence ID" value="XM_002640175.1"/>
</dbReference>
<dbReference type="Pfam" id="PF23338">
    <property type="entry name" value="PTHB1_hp"/>
    <property type="match status" value="1"/>
</dbReference>
<dbReference type="CTD" id="8582217"/>
<gene>
    <name evidence="6" type="primary">bbs-9</name>
    <name evidence="4" type="synonym">Cbr-bbs-9</name>
    <name evidence="6" type="ORF">CBG12732</name>
    <name evidence="4" type="ORF">CBG_12732</name>
</gene>
<keyword evidence="1" id="KW-0812">Transmembrane</keyword>
<dbReference type="PANTHER" id="PTHR20991">
    <property type="entry name" value="PARATHYROID HORMONE-RESPONSIVE B1 GENE"/>
    <property type="match status" value="1"/>
</dbReference>
<reference evidence="4 5" key="2">
    <citation type="journal article" date="2011" name="PLoS Genet.">
        <title>Caenorhabditis briggsae recombinant inbred line genotypes reveal inter-strain incompatibility and the evolution of recombination.</title>
        <authorList>
            <person name="Ross J.A."/>
            <person name="Koboldt D.C."/>
            <person name="Staisch J.E."/>
            <person name="Chamberlin H.M."/>
            <person name="Gupta B.P."/>
            <person name="Miller R.D."/>
            <person name="Baird S.E."/>
            <person name="Haag E.S."/>
        </authorList>
    </citation>
    <scope>NUCLEOTIDE SEQUENCE [LARGE SCALE GENOMIC DNA]</scope>
    <source>
        <strain evidence="4 5">AF16</strain>
    </source>
</reference>
<feature type="domain" description="PTHB1 hairpin" evidence="3">
    <location>
        <begin position="629"/>
        <end position="724"/>
    </location>
</feature>
<organism evidence="4 5">
    <name type="scientific">Caenorhabditis briggsae</name>
    <dbReference type="NCBI Taxonomy" id="6238"/>
    <lineage>
        <taxon>Eukaryota</taxon>
        <taxon>Metazoa</taxon>
        <taxon>Ecdysozoa</taxon>
        <taxon>Nematoda</taxon>
        <taxon>Chromadorea</taxon>
        <taxon>Rhabditida</taxon>
        <taxon>Rhabditina</taxon>
        <taxon>Rhabditomorpha</taxon>
        <taxon>Rhabditoidea</taxon>
        <taxon>Rhabditidae</taxon>
        <taxon>Peloderinae</taxon>
        <taxon>Caenorhabditis</taxon>
    </lineage>
</organism>
<dbReference type="KEGG" id="cbr:CBG_12732"/>
<dbReference type="FunCoup" id="A8XGG2">
    <property type="interactions" value="810"/>
</dbReference>
<dbReference type="InterPro" id="IPR028073">
    <property type="entry name" value="PHTB1_N_dom"/>
</dbReference>
<keyword evidence="1" id="KW-1133">Transmembrane helix</keyword>
<dbReference type="Proteomes" id="UP000008549">
    <property type="component" value="Unassembled WGS sequence"/>
</dbReference>
<evidence type="ECO:0000313" key="5">
    <source>
        <dbReference type="Proteomes" id="UP000008549"/>
    </source>
</evidence>
<dbReference type="InParanoid" id="A8XGG2"/>
<sequence>MSLFRLVEWVSHTIPNTSTVLNASFFQERALIKFYHIQFNWYRNINFESNYGGFIILLLDQLIVGGEDGQIQIMDPGFRENSNHVLVTAETKYPILEMASDNFLPSMENILAVLSPTKLTYYASSEDTHASLDEIFSHSFTTSAWNMCVIPIEDSPSQILVQSIDCKLSLFQGDQCVFSLVPLRALQPGPIGYCQSTQTLFVANNGFLAAIKFSLMSSGSQKKINYDWSFNLGDTAIKMEVTEGMKPTTIILCRRHVSAFNSAGSVVWQIRLEAVGMAMCLYKSLQINNTQFNRLIVATADDTLLIFKDNQLIWNCNSQMSPVGLLVCSYNKSYENVITMLGSNGKIVIGYLGTEPSLYKVPDDKLIINYAERAEQFKALEQKIRETDIAGGAVKRKEGIQMKLSIGEMGKRTIEPNAASNAPYCNVVVDFSELHNVSKLHINILSECACPSNQVLLNVGSSQSTASLQIQFYVGSKKSPTSNKVTIAAHCVFSQISVTKTIELPFKTLFEETQVDRNAKYKVTIDTAGGNSNLKTHKQSVSPFMVPIRLSQFLLLINQIYFLFFTAFSVIYPKKGKQIRKIKIFLGYSSCRYRYRIQSEHVSLLQIAAKELVSRIQNEVKGMEIGGVIPFEYMRETLDDIQELEAKRKEDSKVIDCRMKEVRAIESLSLNSCKTGNMGNLQAMDALFDKSYRELLDAMDSYNILTTKIENEKATLNSLFQLAADLSRLSRVETILSGSFWTNTQQSLRDRLQWAVRTDRGKEMAMIEKLCEHSAKELPKIKEEEEEGNVE</sequence>
<evidence type="ECO:0000259" key="3">
    <source>
        <dbReference type="Pfam" id="PF23338"/>
    </source>
</evidence>
<dbReference type="InterPro" id="IPR026511">
    <property type="entry name" value="PTHB1"/>
</dbReference>
<dbReference type="eggNOG" id="KOG3679">
    <property type="taxonomic scope" value="Eukaryota"/>
</dbReference>
<proteinExistence type="predicted"/>
<reference evidence="4 5" key="1">
    <citation type="journal article" date="2003" name="PLoS Biol.">
        <title>The genome sequence of Caenorhabditis briggsae: a platform for comparative genomics.</title>
        <authorList>
            <person name="Stein L.D."/>
            <person name="Bao Z."/>
            <person name="Blasiar D."/>
            <person name="Blumenthal T."/>
            <person name="Brent M.R."/>
            <person name="Chen N."/>
            <person name="Chinwalla A."/>
            <person name="Clarke L."/>
            <person name="Clee C."/>
            <person name="Coghlan A."/>
            <person name="Coulson A."/>
            <person name="D'Eustachio P."/>
            <person name="Fitch D.H."/>
            <person name="Fulton L.A."/>
            <person name="Fulton R.E."/>
            <person name="Griffiths-Jones S."/>
            <person name="Harris T.W."/>
            <person name="Hillier L.W."/>
            <person name="Kamath R."/>
            <person name="Kuwabara P.E."/>
            <person name="Mardis E.R."/>
            <person name="Marra M.A."/>
            <person name="Miner T.L."/>
            <person name="Minx P."/>
            <person name="Mullikin J.C."/>
            <person name="Plumb R.W."/>
            <person name="Rogers J."/>
            <person name="Schein J.E."/>
            <person name="Sohrmann M."/>
            <person name="Spieth J."/>
            <person name="Stajich J.E."/>
            <person name="Wei C."/>
            <person name="Willey D."/>
            <person name="Wilson R.K."/>
            <person name="Durbin R."/>
            <person name="Waterston R.H."/>
        </authorList>
    </citation>
    <scope>NUCLEOTIDE SEQUENCE [LARGE SCALE GENOMIC DNA]</scope>
    <source>
        <strain evidence="4 5">AF16</strain>
    </source>
</reference>
<dbReference type="Pfam" id="PF14727">
    <property type="entry name" value="PHTB1_N"/>
    <property type="match status" value="1"/>
</dbReference>
<keyword evidence="5" id="KW-1185">Reference proteome</keyword>
<feature type="transmembrane region" description="Helical" evidence="1">
    <location>
        <begin position="553"/>
        <end position="573"/>
    </location>
</feature>
<evidence type="ECO:0000313" key="4">
    <source>
        <dbReference type="EMBL" id="CAP31668.1"/>
    </source>
</evidence>
<feature type="domain" description="PTHB1 N-terminal" evidence="2">
    <location>
        <begin position="1"/>
        <end position="356"/>
    </location>
</feature>
<dbReference type="HOGENOM" id="CLU_019585_0_0_1"/>
<evidence type="ECO:0000313" key="6">
    <source>
        <dbReference type="WormBase" id="CBG12732"/>
    </source>
</evidence>
<dbReference type="PANTHER" id="PTHR20991:SF0">
    <property type="entry name" value="PROTEIN PTHB1"/>
    <property type="match status" value="1"/>
</dbReference>
<dbReference type="GO" id="GO:0060271">
    <property type="term" value="P:cilium assembly"/>
    <property type="evidence" value="ECO:0000318"/>
    <property type="project" value="GO_Central"/>
</dbReference>
<dbReference type="STRING" id="6238.A8XGG2"/>
<dbReference type="AlphaFoldDB" id="A8XGG2"/>
<evidence type="ECO:0000259" key="2">
    <source>
        <dbReference type="Pfam" id="PF14727"/>
    </source>
</evidence>